<dbReference type="AlphaFoldDB" id="A0A7J5BAJ9"/>
<proteinExistence type="predicted"/>
<comment type="caution">
    <text evidence="1">The sequence shown here is derived from an EMBL/GenBank/DDBJ whole genome shotgun (WGS) entry which is preliminary data.</text>
</comment>
<gene>
    <name evidence="1" type="ORF">F8O05_07660</name>
</gene>
<dbReference type="EMBL" id="WBKB01000004">
    <property type="protein sequence ID" value="KAB1643112.1"/>
    <property type="molecule type" value="Genomic_DNA"/>
</dbReference>
<evidence type="ECO:0000313" key="2">
    <source>
        <dbReference type="Proteomes" id="UP000433493"/>
    </source>
</evidence>
<protein>
    <submittedName>
        <fullName evidence="1">Uncharacterized protein</fullName>
    </submittedName>
</protein>
<dbReference type="RefSeq" id="WP_158052161.1">
    <property type="nucleotide sequence ID" value="NZ_WBKB01000004.1"/>
</dbReference>
<accession>A0A7J5BAJ9</accession>
<sequence length="180" mass="20486">MRVVSEPQGYRRRGADAQPTVQHNYDRVVRDQQLALSKMRGIWERRPRNVPHAERAVAHLMVEHRIPIETVTETLGLSYVRVVRILKRATGRMPSALAITEARAAGVIGQEDMITLLSNREYDAPISNGTRPGTAAHDEIDLRQRPNSVSVLQQAYFRGLVTQGELWLISDSITIRKWRE</sequence>
<name>A0A7J5BAJ9_9MICO</name>
<keyword evidence="2" id="KW-1185">Reference proteome</keyword>
<organism evidence="1 2">
    <name type="scientific">Gulosibacter chungangensis</name>
    <dbReference type="NCBI Taxonomy" id="979746"/>
    <lineage>
        <taxon>Bacteria</taxon>
        <taxon>Bacillati</taxon>
        <taxon>Actinomycetota</taxon>
        <taxon>Actinomycetes</taxon>
        <taxon>Micrococcales</taxon>
        <taxon>Microbacteriaceae</taxon>
        <taxon>Gulosibacter</taxon>
    </lineage>
</organism>
<reference evidence="1 2" key="1">
    <citation type="submission" date="2019-09" db="EMBL/GenBank/DDBJ databases">
        <title>Phylogeny of genus Pseudoclavibacter and closely related genus.</title>
        <authorList>
            <person name="Li Y."/>
        </authorList>
    </citation>
    <scope>NUCLEOTIDE SEQUENCE [LARGE SCALE GENOMIC DNA]</scope>
    <source>
        <strain evidence="1 2">KCTC 13959</strain>
    </source>
</reference>
<evidence type="ECO:0000313" key="1">
    <source>
        <dbReference type="EMBL" id="KAB1643112.1"/>
    </source>
</evidence>
<dbReference type="OrthoDB" id="9959592at2"/>
<dbReference type="Proteomes" id="UP000433493">
    <property type="component" value="Unassembled WGS sequence"/>
</dbReference>